<evidence type="ECO:0000259" key="2">
    <source>
        <dbReference type="Pfam" id="PF03109"/>
    </source>
</evidence>
<keyword evidence="3" id="KW-0418">Kinase</keyword>
<dbReference type="InterPro" id="IPR011009">
    <property type="entry name" value="Kinase-like_dom_sf"/>
</dbReference>
<dbReference type="EMBL" id="KB377006">
    <property type="protein sequence ID" value="EMC87367.1"/>
    <property type="molecule type" value="Genomic_DNA"/>
</dbReference>
<gene>
    <name evidence="3" type="ORF">A306_03940</name>
</gene>
<accession>R7VTC2</accession>
<dbReference type="PANTHER" id="PTHR43173">
    <property type="entry name" value="ABC1 FAMILY PROTEIN"/>
    <property type="match status" value="1"/>
</dbReference>
<proteinExistence type="inferred from homology"/>
<sequence>MSRCHRRGAERLFRGALRNGGLYVKLGQGLCAFNHLLPPEYGAALRPLEDRALQRRHGEVDELFLEEFRTTPAGLFREFDYEPVAAASLAQVHRAQLHDGTPVAVKCPPRVPMSPGPHVPVSPHVPRVLVSPCPVSPSLHVPYVPVSPGPHVP</sequence>
<dbReference type="Pfam" id="PF03109">
    <property type="entry name" value="ABC1"/>
    <property type="match status" value="1"/>
</dbReference>
<feature type="domain" description="ABC1 atypical kinase-like" evidence="2">
    <location>
        <begin position="48"/>
        <end position="107"/>
    </location>
</feature>
<evidence type="ECO:0000313" key="3">
    <source>
        <dbReference type="EMBL" id="EMC87367.1"/>
    </source>
</evidence>
<organism evidence="3">
    <name type="scientific">Columba livia</name>
    <name type="common">Rock dove</name>
    <dbReference type="NCBI Taxonomy" id="8932"/>
    <lineage>
        <taxon>Eukaryota</taxon>
        <taxon>Metazoa</taxon>
        <taxon>Chordata</taxon>
        <taxon>Craniata</taxon>
        <taxon>Vertebrata</taxon>
        <taxon>Euteleostomi</taxon>
        <taxon>Archelosauria</taxon>
        <taxon>Archosauria</taxon>
        <taxon>Dinosauria</taxon>
        <taxon>Saurischia</taxon>
        <taxon>Theropoda</taxon>
        <taxon>Coelurosauria</taxon>
        <taxon>Aves</taxon>
        <taxon>Neognathae</taxon>
        <taxon>Neoaves</taxon>
        <taxon>Columbimorphae</taxon>
        <taxon>Columbiformes</taxon>
        <taxon>Columbidae</taxon>
        <taxon>Columba</taxon>
    </lineage>
</organism>
<dbReference type="InterPro" id="IPR004147">
    <property type="entry name" value="ABC1_dom"/>
</dbReference>
<protein>
    <submittedName>
        <fullName evidence="3">Putative aarF domain-containing protein kinase 5</fullName>
    </submittedName>
</protein>
<keyword evidence="3" id="KW-0808">Transferase</keyword>
<evidence type="ECO:0000256" key="1">
    <source>
        <dbReference type="ARBA" id="ARBA00009670"/>
    </source>
</evidence>
<dbReference type="InterPro" id="IPR051130">
    <property type="entry name" value="Mito_struct-func_regulator"/>
</dbReference>
<dbReference type="GO" id="GO:0016301">
    <property type="term" value="F:kinase activity"/>
    <property type="evidence" value="ECO:0007669"/>
    <property type="project" value="UniProtKB-KW"/>
</dbReference>
<dbReference type="AlphaFoldDB" id="R7VTC2"/>
<reference evidence="3" key="1">
    <citation type="journal article" date="2013" name="Science">
        <title>Genomic diversity and evolution of the head crest in the rock pigeon.</title>
        <authorList>
            <person name="Shapiro M.D."/>
            <person name="Kronenberg Z."/>
            <person name="Li C."/>
            <person name="Domyan E.T."/>
            <person name="Pan H."/>
            <person name="Campbell M."/>
            <person name="Tan H."/>
            <person name="Huff C.D."/>
            <person name="Hu H."/>
            <person name="Vickrey A.I."/>
            <person name="Nielsen S.C."/>
            <person name="Stringham S.A."/>
            <person name="Hu H."/>
            <person name="Willerslev E."/>
            <person name="Gilbert M.T."/>
            <person name="Yandell M."/>
            <person name="Zhang G."/>
            <person name="Wang J."/>
        </authorList>
    </citation>
    <scope>NUCLEOTIDE SEQUENCE [LARGE SCALE GENOMIC DNA]</scope>
    <source>
        <tissue evidence="3">Blood</tissue>
    </source>
</reference>
<dbReference type="PANTHER" id="PTHR43173:SF28">
    <property type="entry name" value="AARF DOMAIN CONTAINING KINASE 5"/>
    <property type="match status" value="1"/>
</dbReference>
<comment type="similarity">
    <text evidence="1">Belongs to the protein kinase superfamily. ADCK protein kinase family.</text>
</comment>
<dbReference type="eggNOG" id="KOG1235">
    <property type="taxonomic scope" value="Eukaryota"/>
</dbReference>
<dbReference type="SUPFAM" id="SSF56112">
    <property type="entry name" value="Protein kinase-like (PK-like)"/>
    <property type="match status" value="1"/>
</dbReference>
<name>R7VTC2_COLLI</name>